<dbReference type="InterPro" id="IPR050868">
    <property type="entry name" value="ELMO_domain-containing"/>
</dbReference>
<feature type="domain" description="ELMO" evidence="1">
    <location>
        <begin position="52"/>
        <end position="206"/>
    </location>
</feature>
<reference evidence="2 3" key="2">
    <citation type="submission" date="2016-05" db="EMBL/GenBank/DDBJ databases">
        <title>Lineage-specific infection strategies underlie the spectrum of fungal disease in amphibians.</title>
        <authorList>
            <person name="Cuomo C.A."/>
            <person name="Farrer R.A."/>
            <person name="James T."/>
            <person name="Longcore J."/>
            <person name="Birren B."/>
        </authorList>
    </citation>
    <scope>NUCLEOTIDE SEQUENCE [LARGE SCALE GENOMIC DNA]</scope>
    <source>
        <strain evidence="2 3">JEL423</strain>
    </source>
</reference>
<name>A0A177W950_BATDL</name>
<protein>
    <recommendedName>
        <fullName evidence="1">ELMO domain-containing protein</fullName>
    </recommendedName>
</protein>
<proteinExistence type="predicted"/>
<gene>
    <name evidence="2" type="ORF">BDEG_20503</name>
</gene>
<dbReference type="EMBL" id="DS022300">
    <property type="protein sequence ID" value="OAJ36315.1"/>
    <property type="molecule type" value="Genomic_DNA"/>
</dbReference>
<dbReference type="PANTHER" id="PTHR12771">
    <property type="entry name" value="ENGULFMENT AND CELL MOTILITY"/>
    <property type="match status" value="1"/>
</dbReference>
<dbReference type="Proteomes" id="UP000077115">
    <property type="component" value="Unassembled WGS sequence"/>
</dbReference>
<sequence length="226" mass="26557">MLELKMFPHNASISTPQAIVLRACMEKMLKSYLLMHFLNERAATRFTALNPLHEKKLLEIWDVLSPDKPLSHRISLDWQQIGFQGQDPATDFRGMGVLALDDLYFLCKNRPKLARKLLITSQSDLSWFPFAVAGINITSYTLRMVRTRLLQNTFYHHGINEDTYHEVFCYIFEEFEKFWVNQKELPTVLQFNAIMKEYQIKVERELFQGKVLVLDPENPDLDKVEK</sequence>
<reference evidence="2 3" key="1">
    <citation type="submission" date="2006-10" db="EMBL/GenBank/DDBJ databases">
        <title>The Genome Sequence of Batrachochytrium dendrobatidis JEL423.</title>
        <authorList>
            <consortium name="The Broad Institute Genome Sequencing Platform"/>
            <person name="Birren B."/>
            <person name="Lander E."/>
            <person name="Galagan J."/>
            <person name="Cuomo C."/>
            <person name="Devon K."/>
            <person name="Jaffe D."/>
            <person name="Butler J."/>
            <person name="Alvarez P."/>
            <person name="Gnerre S."/>
            <person name="Grabherr M."/>
            <person name="Kleber M."/>
            <person name="Mauceli E."/>
            <person name="Brockman W."/>
            <person name="Young S."/>
            <person name="LaButti K."/>
            <person name="Sykes S."/>
            <person name="DeCaprio D."/>
            <person name="Crawford M."/>
            <person name="Koehrsen M."/>
            <person name="Engels R."/>
            <person name="Montgomery P."/>
            <person name="Pearson M."/>
            <person name="Howarth C."/>
            <person name="Larson L."/>
            <person name="White J."/>
            <person name="O'Leary S."/>
            <person name="Kodira C."/>
            <person name="Zeng Q."/>
            <person name="Yandava C."/>
            <person name="Alvarado L."/>
            <person name="Longcore J."/>
            <person name="James T."/>
        </authorList>
    </citation>
    <scope>NUCLEOTIDE SEQUENCE [LARGE SCALE GENOMIC DNA]</scope>
    <source>
        <strain evidence="2 3">JEL423</strain>
    </source>
</reference>
<dbReference type="InterPro" id="IPR006816">
    <property type="entry name" value="ELMO_dom"/>
</dbReference>
<evidence type="ECO:0000313" key="2">
    <source>
        <dbReference type="EMBL" id="OAJ36316.1"/>
    </source>
</evidence>
<dbReference type="EMBL" id="DS022300">
    <property type="protein sequence ID" value="OAJ36316.1"/>
    <property type="molecule type" value="Genomic_DNA"/>
</dbReference>
<dbReference type="PROSITE" id="PS51335">
    <property type="entry name" value="ELMO"/>
    <property type="match status" value="1"/>
</dbReference>
<dbReference type="VEuPathDB" id="FungiDB:BDEG_20503"/>
<dbReference type="PANTHER" id="PTHR12771:SF51">
    <property type="entry name" value="LD01482P"/>
    <property type="match status" value="1"/>
</dbReference>
<evidence type="ECO:0000259" key="1">
    <source>
        <dbReference type="PROSITE" id="PS51335"/>
    </source>
</evidence>
<dbReference type="AlphaFoldDB" id="A0A177W950"/>
<accession>A0A177W950</accession>
<organism evidence="2 3">
    <name type="scientific">Batrachochytrium dendrobatidis (strain JEL423)</name>
    <dbReference type="NCBI Taxonomy" id="403673"/>
    <lineage>
        <taxon>Eukaryota</taxon>
        <taxon>Fungi</taxon>
        <taxon>Fungi incertae sedis</taxon>
        <taxon>Chytridiomycota</taxon>
        <taxon>Chytridiomycota incertae sedis</taxon>
        <taxon>Chytridiomycetes</taxon>
        <taxon>Rhizophydiales</taxon>
        <taxon>Rhizophydiales incertae sedis</taxon>
        <taxon>Batrachochytrium</taxon>
    </lineage>
</organism>
<evidence type="ECO:0000313" key="3">
    <source>
        <dbReference type="Proteomes" id="UP000077115"/>
    </source>
</evidence>
<dbReference type="Pfam" id="PF04727">
    <property type="entry name" value="ELMO_CED12"/>
    <property type="match status" value="1"/>
</dbReference>